<dbReference type="SMART" id="SM00353">
    <property type="entry name" value="HLH"/>
    <property type="match status" value="1"/>
</dbReference>
<dbReference type="GO" id="GO:0000981">
    <property type="term" value="F:DNA-binding transcription factor activity, RNA polymerase II-specific"/>
    <property type="evidence" value="ECO:0007669"/>
    <property type="project" value="TreeGrafter"/>
</dbReference>
<dbReference type="SUPFAM" id="SSF47459">
    <property type="entry name" value="HLH, helix-loop-helix DNA-binding domain"/>
    <property type="match status" value="1"/>
</dbReference>
<name>A0A6A4P5C7_LUPAL</name>
<gene>
    <name evidence="8" type="ORF">Lalb_Chr14g0368261</name>
</gene>
<feature type="domain" description="BHLH" evidence="7">
    <location>
        <begin position="63"/>
        <end position="112"/>
    </location>
</feature>
<dbReference type="InterPro" id="IPR036638">
    <property type="entry name" value="HLH_DNA-bd_sf"/>
</dbReference>
<feature type="compositionally biased region" description="Basic and acidic residues" evidence="6">
    <location>
        <begin position="7"/>
        <end position="21"/>
    </location>
</feature>
<evidence type="ECO:0000256" key="6">
    <source>
        <dbReference type="SAM" id="MobiDB-lite"/>
    </source>
</evidence>
<evidence type="ECO:0000313" key="8">
    <source>
        <dbReference type="EMBL" id="KAE9599993.1"/>
    </source>
</evidence>
<sequence>MNKKLAKKEEEGEEFNTRSDGHNSSSSILEDNNASQENSGEDTSGSKSSTLNSNGKTRASRGSATDPQSLYARKRRERINERLQILQNLVPNGTKVDISTMLEDAVNYVKFLQLQIKLLSSDDLWMYAPLTYNGLGIGFNINLKNSQL</sequence>
<dbReference type="AlphaFoldDB" id="A0A6A4P5C7"/>
<evidence type="ECO:0000256" key="5">
    <source>
        <dbReference type="ARBA" id="ARBA00023242"/>
    </source>
</evidence>
<accession>A0A6A4P5C7</accession>
<dbReference type="EMBL" id="WOCE01000014">
    <property type="protein sequence ID" value="KAE9599993.1"/>
    <property type="molecule type" value="Genomic_DNA"/>
</dbReference>
<evidence type="ECO:0000256" key="1">
    <source>
        <dbReference type="ARBA" id="ARBA00004123"/>
    </source>
</evidence>
<dbReference type="InterPro" id="IPR045843">
    <property type="entry name" value="IND-like"/>
</dbReference>
<dbReference type="GO" id="GO:0000978">
    <property type="term" value="F:RNA polymerase II cis-regulatory region sequence-specific DNA binding"/>
    <property type="evidence" value="ECO:0007669"/>
    <property type="project" value="TreeGrafter"/>
</dbReference>
<dbReference type="Gene3D" id="4.10.280.10">
    <property type="entry name" value="Helix-loop-helix DNA-binding domain"/>
    <property type="match status" value="1"/>
</dbReference>
<organism evidence="8 9">
    <name type="scientific">Lupinus albus</name>
    <name type="common">White lupine</name>
    <name type="synonym">Lupinus termis</name>
    <dbReference type="NCBI Taxonomy" id="3870"/>
    <lineage>
        <taxon>Eukaryota</taxon>
        <taxon>Viridiplantae</taxon>
        <taxon>Streptophyta</taxon>
        <taxon>Embryophyta</taxon>
        <taxon>Tracheophyta</taxon>
        <taxon>Spermatophyta</taxon>
        <taxon>Magnoliopsida</taxon>
        <taxon>eudicotyledons</taxon>
        <taxon>Gunneridae</taxon>
        <taxon>Pentapetalae</taxon>
        <taxon>rosids</taxon>
        <taxon>fabids</taxon>
        <taxon>Fabales</taxon>
        <taxon>Fabaceae</taxon>
        <taxon>Papilionoideae</taxon>
        <taxon>50 kb inversion clade</taxon>
        <taxon>genistoids sensu lato</taxon>
        <taxon>core genistoids</taxon>
        <taxon>Genisteae</taxon>
        <taxon>Lupinus</taxon>
    </lineage>
</organism>
<keyword evidence="2" id="KW-0805">Transcription regulation</keyword>
<keyword evidence="3" id="KW-0238">DNA-binding</keyword>
<dbReference type="Proteomes" id="UP000447434">
    <property type="component" value="Chromosome 14"/>
</dbReference>
<feature type="region of interest" description="Disordered" evidence="6">
    <location>
        <begin position="1"/>
        <end position="74"/>
    </location>
</feature>
<dbReference type="InterPro" id="IPR011598">
    <property type="entry name" value="bHLH_dom"/>
</dbReference>
<evidence type="ECO:0000259" key="7">
    <source>
        <dbReference type="PROSITE" id="PS50888"/>
    </source>
</evidence>
<dbReference type="PANTHER" id="PTHR16223:SF338">
    <property type="entry name" value="TRANSCRIPTION FACTOR RSL2"/>
    <property type="match status" value="1"/>
</dbReference>
<evidence type="ECO:0000256" key="2">
    <source>
        <dbReference type="ARBA" id="ARBA00023015"/>
    </source>
</evidence>
<keyword evidence="5" id="KW-0539">Nucleus</keyword>
<keyword evidence="9" id="KW-1185">Reference proteome</keyword>
<comment type="subcellular location">
    <subcellularLocation>
        <location evidence="1">Nucleus</location>
    </subcellularLocation>
</comment>
<dbReference type="GO" id="GO:0005634">
    <property type="term" value="C:nucleus"/>
    <property type="evidence" value="ECO:0007669"/>
    <property type="project" value="UniProtKB-SubCell"/>
</dbReference>
<dbReference type="GO" id="GO:0046983">
    <property type="term" value="F:protein dimerization activity"/>
    <property type="evidence" value="ECO:0007669"/>
    <property type="project" value="InterPro"/>
</dbReference>
<dbReference type="FunFam" id="4.10.280.10:FF:000022">
    <property type="entry name" value="Basic helix-loop-helix transcription factor"/>
    <property type="match status" value="1"/>
</dbReference>
<evidence type="ECO:0000313" key="9">
    <source>
        <dbReference type="Proteomes" id="UP000447434"/>
    </source>
</evidence>
<proteinExistence type="predicted"/>
<dbReference type="CDD" id="cd11454">
    <property type="entry name" value="bHLH_AtIND_like"/>
    <property type="match status" value="1"/>
</dbReference>
<dbReference type="GO" id="GO:0048766">
    <property type="term" value="P:root hair initiation"/>
    <property type="evidence" value="ECO:0007669"/>
    <property type="project" value="UniProtKB-ARBA"/>
</dbReference>
<feature type="compositionally biased region" description="Polar residues" evidence="6">
    <location>
        <begin position="22"/>
        <end position="68"/>
    </location>
</feature>
<protein>
    <submittedName>
        <fullName evidence="8">Putative transcription factor bHLH family</fullName>
    </submittedName>
</protein>
<comment type="caution">
    <text evidence="8">The sequence shown here is derived from an EMBL/GenBank/DDBJ whole genome shotgun (WGS) entry which is preliminary data.</text>
</comment>
<dbReference type="PANTHER" id="PTHR16223">
    <property type="entry name" value="TRANSCRIPTION FACTOR BHLH83-RELATED"/>
    <property type="match status" value="1"/>
</dbReference>
<reference evidence="9" key="1">
    <citation type="journal article" date="2020" name="Nat. Commun.">
        <title>Genome sequence of the cluster root forming white lupin.</title>
        <authorList>
            <person name="Hufnagel B."/>
            <person name="Marques A."/>
            <person name="Soriano A."/>
            <person name="Marques L."/>
            <person name="Divol F."/>
            <person name="Doumas P."/>
            <person name="Sallet E."/>
            <person name="Mancinotti D."/>
            <person name="Carrere S."/>
            <person name="Marande W."/>
            <person name="Arribat S."/>
            <person name="Keller J."/>
            <person name="Huneau C."/>
            <person name="Blein T."/>
            <person name="Aime D."/>
            <person name="Laguerre M."/>
            <person name="Taylor J."/>
            <person name="Schubert V."/>
            <person name="Nelson M."/>
            <person name="Geu-Flores F."/>
            <person name="Crespi M."/>
            <person name="Gallardo-Guerrero K."/>
            <person name="Delaux P.-M."/>
            <person name="Salse J."/>
            <person name="Berges H."/>
            <person name="Guyot R."/>
            <person name="Gouzy J."/>
            <person name="Peret B."/>
        </authorList>
    </citation>
    <scope>NUCLEOTIDE SEQUENCE [LARGE SCALE GENOMIC DNA]</scope>
    <source>
        <strain evidence="9">cv. Amiga</strain>
    </source>
</reference>
<evidence type="ECO:0000256" key="4">
    <source>
        <dbReference type="ARBA" id="ARBA00023163"/>
    </source>
</evidence>
<evidence type="ECO:0000256" key="3">
    <source>
        <dbReference type="ARBA" id="ARBA00023125"/>
    </source>
</evidence>
<dbReference type="PROSITE" id="PS50888">
    <property type="entry name" value="BHLH"/>
    <property type="match status" value="1"/>
</dbReference>
<dbReference type="Pfam" id="PF00010">
    <property type="entry name" value="HLH"/>
    <property type="match status" value="1"/>
</dbReference>
<keyword evidence="4" id="KW-0804">Transcription</keyword>
<dbReference type="OrthoDB" id="651283at2759"/>